<keyword evidence="2" id="KW-0560">Oxidoreductase</keyword>
<reference evidence="2 3" key="1">
    <citation type="submission" date="2023-09" db="EMBL/GenBank/DDBJ databases">
        <authorList>
            <person name="Rey-Velasco X."/>
        </authorList>
    </citation>
    <scope>NUCLEOTIDE SEQUENCE [LARGE SCALE GENOMIC DNA]</scope>
    <source>
        <strain evidence="2 3">P385</strain>
    </source>
</reference>
<keyword evidence="3" id="KW-1185">Reference proteome</keyword>
<evidence type="ECO:0000259" key="1">
    <source>
        <dbReference type="Pfam" id="PF07992"/>
    </source>
</evidence>
<comment type="caution">
    <text evidence="2">The sequence shown here is derived from an EMBL/GenBank/DDBJ whole genome shotgun (WGS) entry which is preliminary data.</text>
</comment>
<accession>A0ABU3B8Y9</accession>
<gene>
    <name evidence="2" type="ORF">RM531_04595</name>
</gene>
<dbReference type="EC" id="1.-.-.-" evidence="2"/>
<dbReference type="Pfam" id="PF07992">
    <property type="entry name" value="Pyr_redox_2"/>
    <property type="match status" value="1"/>
</dbReference>
<name>A0ABU3B8Y9_9GAMM</name>
<protein>
    <submittedName>
        <fullName evidence="2">FAD/NAD(P)-binding oxidoreductase</fullName>
        <ecNumber evidence="2">1.-.-.-</ecNumber>
    </submittedName>
</protein>
<dbReference type="SUPFAM" id="SSF51905">
    <property type="entry name" value="FAD/NAD(P)-binding domain"/>
    <property type="match status" value="2"/>
</dbReference>
<organism evidence="2 3">
    <name type="scientific">Spectribacter acetivorans</name>
    <dbReference type="NCBI Taxonomy" id="3075603"/>
    <lineage>
        <taxon>Bacteria</taxon>
        <taxon>Pseudomonadati</taxon>
        <taxon>Pseudomonadota</taxon>
        <taxon>Gammaproteobacteria</taxon>
        <taxon>Salinisphaerales</taxon>
        <taxon>Salinisphaeraceae</taxon>
        <taxon>Spectribacter</taxon>
    </lineage>
</organism>
<evidence type="ECO:0000313" key="2">
    <source>
        <dbReference type="EMBL" id="MDT0617743.1"/>
    </source>
</evidence>
<dbReference type="Gene3D" id="3.50.50.60">
    <property type="entry name" value="FAD/NAD(P)-binding domain"/>
    <property type="match status" value="2"/>
</dbReference>
<dbReference type="PANTHER" id="PTHR10632:SF2">
    <property type="entry name" value="SULFIDE:QUINONE OXIDOREDUCTASE, MITOCHONDRIAL"/>
    <property type="match status" value="1"/>
</dbReference>
<dbReference type="InterPro" id="IPR015904">
    <property type="entry name" value="Sulphide_quinone_reductase"/>
</dbReference>
<sequence length="413" mass="44830">MSQTGEQKSHVVVVVGGGAGGLSVASALLRRQPDLDVAVVEPAKWHFYQPGWTLVGDGSMTAEQTKHPESDHMPDKATWLRSAVTGFDPDNNRVTLENGDTIGYKYLVVATGLKLDWKAVDGLCDTLGDNGVTSNYRFDLAPYTCKLANELTSGNALFTQPAMPIKCAGAPQKALYLTADTFRRRGVSVNLAFYNQGGAMFGVPAYAQALDKVIASYGATPHFHHDLIAVDGKKQKATFTTPDGDVTRDFDMLHVVPPQCAPDVIRNSPLAGDAGWMTVDKNSLRHTRFENVWGLGDCTDTPNAKTAAAVRQQFPVVTGGILHALGHGNGGRDYDGYGACPLTTSRGKVLMAEFRYGGEVVSSFPMDPRVPRSLQWGVKRYFFPWLYWNVMLKGIDLSWPGHKPQPALTAIGK</sequence>
<evidence type="ECO:0000313" key="3">
    <source>
        <dbReference type="Proteomes" id="UP001259982"/>
    </source>
</evidence>
<proteinExistence type="predicted"/>
<dbReference type="GO" id="GO:0016491">
    <property type="term" value="F:oxidoreductase activity"/>
    <property type="evidence" value="ECO:0007669"/>
    <property type="project" value="UniProtKB-KW"/>
</dbReference>
<dbReference type="Proteomes" id="UP001259982">
    <property type="component" value="Unassembled WGS sequence"/>
</dbReference>
<dbReference type="RefSeq" id="WP_311657630.1">
    <property type="nucleotide sequence ID" value="NZ_JAVRHY010000003.1"/>
</dbReference>
<dbReference type="PANTHER" id="PTHR10632">
    <property type="entry name" value="SULFIDE:QUINONE OXIDOREDUCTASE"/>
    <property type="match status" value="1"/>
</dbReference>
<dbReference type="PRINTS" id="PR00368">
    <property type="entry name" value="FADPNR"/>
</dbReference>
<dbReference type="InterPro" id="IPR023753">
    <property type="entry name" value="FAD/NAD-binding_dom"/>
</dbReference>
<dbReference type="EMBL" id="JAVRHY010000003">
    <property type="protein sequence ID" value="MDT0617743.1"/>
    <property type="molecule type" value="Genomic_DNA"/>
</dbReference>
<dbReference type="InterPro" id="IPR036188">
    <property type="entry name" value="FAD/NAD-bd_sf"/>
</dbReference>
<feature type="domain" description="FAD/NAD(P)-binding" evidence="1">
    <location>
        <begin position="12"/>
        <end position="308"/>
    </location>
</feature>